<dbReference type="EMBL" id="JAMSHJ010000005">
    <property type="protein sequence ID" value="KAI5409330.1"/>
    <property type="molecule type" value="Genomic_DNA"/>
</dbReference>
<name>A0A9D4WZ64_PEA</name>
<dbReference type="PANTHER" id="PTHR46929:SF4">
    <property type="entry name" value="MYB_SANT-LIKE DOMAIN-CONTAINING PROTEIN"/>
    <property type="match status" value="1"/>
</dbReference>
<sequence>MAPKSNLPNNNGNCKTLSWTRVKDDALVDAFMHEYEKGNKVSDIFGATTYENIAVELTALFGNKVDKMEIKNRWKTLKRNFTEYYDIFKGGMSGFSWNSTTQIWDAESEVWDAFIESKPKASNWKNVPFPNYEKMLILYEHESEILKEARKQISSITNEDFGENIQEIDARVARNEMTLESFHVTYDFSAPETQLSDLSPITNGAQTQAMVLAYKVTQKYIYNQNFTSRL</sequence>
<evidence type="ECO:0000313" key="2">
    <source>
        <dbReference type="EMBL" id="KAI5409330.1"/>
    </source>
</evidence>
<dbReference type="PANTHER" id="PTHR46929">
    <property type="entry name" value="EXPRESSED PROTEIN"/>
    <property type="match status" value="1"/>
</dbReference>
<organism evidence="2 3">
    <name type="scientific">Pisum sativum</name>
    <name type="common">Garden pea</name>
    <name type="synonym">Lathyrus oleraceus</name>
    <dbReference type="NCBI Taxonomy" id="3888"/>
    <lineage>
        <taxon>Eukaryota</taxon>
        <taxon>Viridiplantae</taxon>
        <taxon>Streptophyta</taxon>
        <taxon>Embryophyta</taxon>
        <taxon>Tracheophyta</taxon>
        <taxon>Spermatophyta</taxon>
        <taxon>Magnoliopsida</taxon>
        <taxon>eudicotyledons</taxon>
        <taxon>Gunneridae</taxon>
        <taxon>Pentapetalae</taxon>
        <taxon>rosids</taxon>
        <taxon>fabids</taxon>
        <taxon>Fabales</taxon>
        <taxon>Fabaceae</taxon>
        <taxon>Papilionoideae</taxon>
        <taxon>50 kb inversion clade</taxon>
        <taxon>NPAAA clade</taxon>
        <taxon>Hologalegina</taxon>
        <taxon>IRL clade</taxon>
        <taxon>Fabeae</taxon>
        <taxon>Lathyrus</taxon>
    </lineage>
</organism>
<protein>
    <recommendedName>
        <fullName evidence="1">Myb/SANT-like domain-containing protein</fullName>
    </recommendedName>
</protein>
<dbReference type="Gramene" id="Psat05G0494400-T1">
    <property type="protein sequence ID" value="KAI5409330.1"/>
    <property type="gene ID" value="KIW84_054944"/>
</dbReference>
<comment type="caution">
    <text evidence="2">The sequence shown here is derived from an EMBL/GenBank/DDBJ whole genome shotgun (WGS) entry which is preliminary data.</text>
</comment>
<feature type="domain" description="Myb/SANT-like" evidence="1">
    <location>
        <begin position="18"/>
        <end position="113"/>
    </location>
</feature>
<keyword evidence="3" id="KW-1185">Reference proteome</keyword>
<reference evidence="2 3" key="1">
    <citation type="journal article" date="2022" name="Nat. Genet.">
        <title>Improved pea reference genome and pan-genome highlight genomic features and evolutionary characteristics.</title>
        <authorList>
            <person name="Yang T."/>
            <person name="Liu R."/>
            <person name="Luo Y."/>
            <person name="Hu S."/>
            <person name="Wang D."/>
            <person name="Wang C."/>
            <person name="Pandey M.K."/>
            <person name="Ge S."/>
            <person name="Xu Q."/>
            <person name="Li N."/>
            <person name="Li G."/>
            <person name="Huang Y."/>
            <person name="Saxena R.K."/>
            <person name="Ji Y."/>
            <person name="Li M."/>
            <person name="Yan X."/>
            <person name="He Y."/>
            <person name="Liu Y."/>
            <person name="Wang X."/>
            <person name="Xiang C."/>
            <person name="Varshney R.K."/>
            <person name="Ding H."/>
            <person name="Gao S."/>
            <person name="Zong X."/>
        </authorList>
    </citation>
    <scope>NUCLEOTIDE SEQUENCE [LARGE SCALE GENOMIC DNA]</scope>
    <source>
        <strain evidence="2 3">cv. Zhongwan 6</strain>
    </source>
</reference>
<evidence type="ECO:0000259" key="1">
    <source>
        <dbReference type="Pfam" id="PF12776"/>
    </source>
</evidence>
<evidence type="ECO:0000313" key="3">
    <source>
        <dbReference type="Proteomes" id="UP001058974"/>
    </source>
</evidence>
<dbReference type="Pfam" id="PF12776">
    <property type="entry name" value="Myb_DNA-bind_3"/>
    <property type="match status" value="1"/>
</dbReference>
<gene>
    <name evidence="2" type="ORF">KIW84_054944</name>
</gene>
<accession>A0A9D4WZ64</accession>
<dbReference type="Proteomes" id="UP001058974">
    <property type="component" value="Chromosome 5"/>
</dbReference>
<dbReference type="InterPro" id="IPR024752">
    <property type="entry name" value="Myb/SANT-like_dom"/>
</dbReference>
<proteinExistence type="predicted"/>
<dbReference type="AlphaFoldDB" id="A0A9D4WZ64"/>